<dbReference type="EMBL" id="JAWIIV010000001">
    <property type="protein sequence ID" value="MEC4717617.1"/>
    <property type="molecule type" value="Genomic_DNA"/>
</dbReference>
<keyword evidence="2" id="KW-1185">Reference proteome</keyword>
<dbReference type="RefSeq" id="WP_326504372.1">
    <property type="nucleotide sequence ID" value="NZ_JAWIIV010000001.1"/>
</dbReference>
<dbReference type="Proteomes" id="UP001352263">
    <property type="component" value="Unassembled WGS sequence"/>
</dbReference>
<gene>
    <name evidence="1" type="ORF">RY831_00480</name>
</gene>
<organism evidence="1 2">
    <name type="scientific">Noviherbaspirillum album</name>
    <dbReference type="NCBI Taxonomy" id="3080276"/>
    <lineage>
        <taxon>Bacteria</taxon>
        <taxon>Pseudomonadati</taxon>
        <taxon>Pseudomonadota</taxon>
        <taxon>Betaproteobacteria</taxon>
        <taxon>Burkholderiales</taxon>
        <taxon>Oxalobacteraceae</taxon>
        <taxon>Noviherbaspirillum</taxon>
    </lineage>
</organism>
<reference evidence="1 2" key="1">
    <citation type="submission" date="2023-10" db="EMBL/GenBank/DDBJ databases">
        <title>Noviherbaspirillum sp. CPCC 100848 genome assembly.</title>
        <authorList>
            <person name="Li X.Y."/>
            <person name="Fang X.M."/>
        </authorList>
    </citation>
    <scope>NUCLEOTIDE SEQUENCE [LARGE SCALE GENOMIC DNA]</scope>
    <source>
        <strain evidence="1 2">CPCC 100848</strain>
    </source>
</reference>
<proteinExistence type="predicted"/>
<name>A0ABU6J1X8_9BURK</name>
<dbReference type="Pfam" id="PF11249">
    <property type="entry name" value="DUF3047"/>
    <property type="match status" value="1"/>
</dbReference>
<protein>
    <submittedName>
        <fullName evidence="1">DUF3047 domain-containing protein</fullName>
    </submittedName>
</protein>
<sequence>MTSDTSLMKFVLIGGLPVVLSALQTVHAAPPELARFSAMPAGQSISGWTAFRPAPKAGDTDYSLVRDDNRTVLKASAKASMSGVIHPVRVDIREFPLLRWRWKVAGTVKSADMMTRQGDDYAARVYVMFDYPPDKLSFGTRTRLKIAESVYGQKIPTAALNYVWDNRYPVGTIQANAYTDRARMIVMQSGAARTGQWITETRDLAADFRAAFGDDPPDIVGVALATDTDNTGETATAWYGDIEFLPRTALEAR</sequence>
<accession>A0ABU6J1X8</accession>
<dbReference type="InterPro" id="IPR021409">
    <property type="entry name" value="DUF3047"/>
</dbReference>
<evidence type="ECO:0000313" key="2">
    <source>
        <dbReference type="Proteomes" id="UP001352263"/>
    </source>
</evidence>
<comment type="caution">
    <text evidence="1">The sequence shown here is derived from an EMBL/GenBank/DDBJ whole genome shotgun (WGS) entry which is preliminary data.</text>
</comment>
<evidence type="ECO:0000313" key="1">
    <source>
        <dbReference type="EMBL" id="MEC4717617.1"/>
    </source>
</evidence>